<evidence type="ECO:0000256" key="3">
    <source>
        <dbReference type="ARBA" id="ARBA00022737"/>
    </source>
</evidence>
<feature type="region of interest" description="Disordered" evidence="5">
    <location>
        <begin position="741"/>
        <end position="760"/>
    </location>
</feature>
<dbReference type="PROSITE" id="PS51252">
    <property type="entry name" value="ANTISTASIN"/>
    <property type="match status" value="2"/>
</dbReference>
<feature type="domain" description="VWFC" evidence="7">
    <location>
        <begin position="326"/>
        <end position="383"/>
    </location>
</feature>
<evidence type="ECO:0000256" key="4">
    <source>
        <dbReference type="ARBA" id="ARBA00022900"/>
    </source>
</evidence>
<evidence type="ECO:0000256" key="6">
    <source>
        <dbReference type="SAM" id="Phobius"/>
    </source>
</evidence>
<dbReference type="InterPro" id="IPR004094">
    <property type="entry name" value="Antistasin-like"/>
</dbReference>
<evidence type="ECO:0000313" key="9">
    <source>
        <dbReference type="EMBL" id="GFO17120.1"/>
    </source>
</evidence>
<dbReference type="Pfam" id="PF02822">
    <property type="entry name" value="Antistasin"/>
    <property type="match status" value="1"/>
</dbReference>
<feature type="region of interest" description="Disordered" evidence="5">
    <location>
        <begin position="664"/>
        <end position="706"/>
    </location>
</feature>
<feature type="non-terminal residue" evidence="9">
    <location>
        <position position="1"/>
    </location>
</feature>
<dbReference type="EMBL" id="BLXT01004727">
    <property type="protein sequence ID" value="GFO17120.1"/>
    <property type="molecule type" value="Genomic_DNA"/>
</dbReference>
<dbReference type="Pfam" id="PF23334">
    <property type="entry name" value="VWC2L_2nd"/>
    <property type="match status" value="2"/>
</dbReference>
<keyword evidence="10" id="KW-1185">Reference proteome</keyword>
<feature type="domain" description="VWFC" evidence="7">
    <location>
        <begin position="138"/>
        <end position="195"/>
    </location>
</feature>
<feature type="domain" description="VWFC" evidence="7">
    <location>
        <begin position="467"/>
        <end position="525"/>
    </location>
</feature>
<dbReference type="Gene3D" id="2.10.22.10">
    <property type="entry name" value="Antistasin, domain 1"/>
    <property type="match status" value="2"/>
</dbReference>
<dbReference type="SUPFAM" id="SSF57262">
    <property type="entry name" value="Leech antihemostatic proteins"/>
    <property type="match status" value="1"/>
</dbReference>
<feature type="domain" description="VWFC" evidence="7">
    <location>
        <begin position="395"/>
        <end position="453"/>
    </location>
</feature>
<dbReference type="Gene3D" id="6.20.200.20">
    <property type="match status" value="5"/>
</dbReference>
<feature type="domain" description="Antistasin-like" evidence="8">
    <location>
        <begin position="205"/>
        <end position="231"/>
    </location>
</feature>
<dbReference type="Pfam" id="PF00093">
    <property type="entry name" value="VWC"/>
    <property type="match status" value="4"/>
</dbReference>
<organism evidence="9 10">
    <name type="scientific">Plakobranchus ocellatus</name>
    <dbReference type="NCBI Taxonomy" id="259542"/>
    <lineage>
        <taxon>Eukaryota</taxon>
        <taxon>Metazoa</taxon>
        <taxon>Spiralia</taxon>
        <taxon>Lophotrochozoa</taxon>
        <taxon>Mollusca</taxon>
        <taxon>Gastropoda</taxon>
        <taxon>Heterobranchia</taxon>
        <taxon>Euthyneura</taxon>
        <taxon>Panpulmonata</taxon>
        <taxon>Sacoglossa</taxon>
        <taxon>Placobranchoidea</taxon>
        <taxon>Plakobranchidae</taxon>
        <taxon>Plakobranchus</taxon>
    </lineage>
</organism>
<protein>
    <submittedName>
        <fullName evidence="9">Cysteine-rich motor neuron 1 protein</fullName>
    </submittedName>
</protein>
<feature type="compositionally biased region" description="Basic residues" evidence="5">
    <location>
        <begin position="664"/>
        <end position="674"/>
    </location>
</feature>
<dbReference type="SMART" id="SM00215">
    <property type="entry name" value="VWC_out"/>
    <property type="match status" value="4"/>
</dbReference>
<evidence type="ECO:0000256" key="1">
    <source>
        <dbReference type="ARBA" id="ARBA00022690"/>
    </source>
</evidence>
<accession>A0AAV4BC51</accession>
<evidence type="ECO:0000259" key="7">
    <source>
        <dbReference type="PROSITE" id="PS50184"/>
    </source>
</evidence>
<evidence type="ECO:0000313" key="10">
    <source>
        <dbReference type="Proteomes" id="UP000735302"/>
    </source>
</evidence>
<dbReference type="Proteomes" id="UP000735302">
    <property type="component" value="Unassembled WGS sequence"/>
</dbReference>
<keyword evidence="4" id="KW-0722">Serine protease inhibitor</keyword>
<dbReference type="InterPro" id="IPR052624">
    <property type="entry name" value="CRIM1"/>
</dbReference>
<dbReference type="CDD" id="cd12087">
    <property type="entry name" value="TM_EGFR-like"/>
    <property type="match status" value="1"/>
</dbReference>
<dbReference type="SUPFAM" id="SSF57603">
    <property type="entry name" value="FnI-like domain"/>
    <property type="match status" value="6"/>
</dbReference>
<keyword evidence="6" id="KW-0812">Transmembrane</keyword>
<dbReference type="PROSITE" id="PS01208">
    <property type="entry name" value="VWFC_1"/>
    <property type="match status" value="4"/>
</dbReference>
<proteinExistence type="predicted"/>
<dbReference type="InterPro" id="IPR011061">
    <property type="entry name" value="Hirudin/antistatin"/>
</dbReference>
<sequence>CHSLICPVVEETPCPADSIRPPSTWTDDHCCQVQQECMCNPKDSCEPVTCPDGFQVQVISLASWMPGSCCDKFRCVNESGLTCSYNGKELKNGETWDIDKCKTCECRDGLNRCRDKTCITPSCGWMAVPDDGCCPVCKGCVSISGQLYNESDVWREDDCTTCTCKNGHAQCQAEACAAECANPVTVPGQCCPVCPEETDAMSRQCPSIENCDRFCPLGHVYGEDGCPQCKCKGPKCDLDCPHGFQSDKEGQQLCKCRNKKCEYGFQRTADGCIKCKCNRCPQTTCTKTCIHGYVSNDEGCQLCKCKDAPSPSLTYPPMSAYDEEGKSCMSQSGARHDDGESWNDGCRICYCHNGIEMCSLIACPAPHCSNPVFRIGDCCPTCPGLTVVSTKGDQELCQSYQGRYYVEGETWNLDDCTQCVCHGGAILCQTPTCPPVICHHPIRPEGSCCAKCRDENLSLSATSTFPGHCKSSTGMFYKGGEIWQPTPCQSCTCQNGQIQCYNQMCPPVNCNRTILKKGQCCPVCVESRQLSVCMYNGATYEEGEQWQGDNCTQCICVNGKFQCFPLTCPSLHCSVMVVRKGHCCPECYDVAMLQDYKDRKDGKESYSNHTDLPASQYPHTNAKSNNVDANVVGFSILGVLVLILAIVVVLLVFIILRRRRHQARSPKFHPRPKSSHLEHEGNPFITPNGDGCGGGGVDSSDQQLHSKSMDLEKQQLEKLYPWLNPDRESRASNHYAEMIFGDQGKDQSKGNGHFLASVKT</sequence>
<name>A0AAV4BC51_9GAST</name>
<dbReference type="AlphaFoldDB" id="A0AAV4BC51"/>
<evidence type="ECO:0000256" key="2">
    <source>
        <dbReference type="ARBA" id="ARBA00022729"/>
    </source>
</evidence>
<keyword evidence="1" id="KW-0646">Protease inhibitor</keyword>
<comment type="caution">
    <text evidence="9">The sequence shown here is derived from an EMBL/GenBank/DDBJ whole genome shotgun (WGS) entry which is preliminary data.</text>
</comment>
<dbReference type="PANTHER" id="PTHR46439">
    <property type="entry name" value="CYSTEINE-RICH MOTOR NEURON 1 PROTEIN"/>
    <property type="match status" value="1"/>
</dbReference>
<feature type="transmembrane region" description="Helical" evidence="6">
    <location>
        <begin position="631"/>
        <end position="656"/>
    </location>
</feature>
<evidence type="ECO:0000256" key="5">
    <source>
        <dbReference type="SAM" id="MobiDB-lite"/>
    </source>
</evidence>
<dbReference type="Gene3D" id="2.10.70.10">
    <property type="entry name" value="Complement Module, domain 1"/>
    <property type="match status" value="1"/>
</dbReference>
<feature type="domain" description="VWFC" evidence="7">
    <location>
        <begin position="531"/>
        <end position="588"/>
    </location>
</feature>
<keyword evidence="2" id="KW-0732">Signal</keyword>
<evidence type="ECO:0000259" key="8">
    <source>
        <dbReference type="PROSITE" id="PS51252"/>
    </source>
</evidence>
<keyword evidence="6" id="KW-1133">Transmembrane helix</keyword>
<reference evidence="9 10" key="1">
    <citation type="journal article" date="2021" name="Elife">
        <title>Chloroplast acquisition without the gene transfer in kleptoplastic sea slugs, Plakobranchus ocellatus.</title>
        <authorList>
            <person name="Maeda T."/>
            <person name="Takahashi S."/>
            <person name="Yoshida T."/>
            <person name="Shimamura S."/>
            <person name="Takaki Y."/>
            <person name="Nagai Y."/>
            <person name="Toyoda A."/>
            <person name="Suzuki Y."/>
            <person name="Arimoto A."/>
            <person name="Ishii H."/>
            <person name="Satoh N."/>
            <person name="Nishiyama T."/>
            <person name="Hasebe M."/>
            <person name="Maruyama T."/>
            <person name="Minagawa J."/>
            <person name="Obokata J."/>
            <person name="Shigenobu S."/>
        </authorList>
    </citation>
    <scope>NUCLEOTIDE SEQUENCE [LARGE SCALE GENOMIC DNA]</scope>
</reference>
<gene>
    <name evidence="9" type="ORF">PoB_004362500</name>
</gene>
<keyword evidence="6" id="KW-0472">Membrane</keyword>
<feature type="domain" description="VWFC" evidence="7">
    <location>
        <begin position="81"/>
        <end position="138"/>
    </location>
</feature>
<dbReference type="GO" id="GO:0005886">
    <property type="term" value="C:plasma membrane"/>
    <property type="evidence" value="ECO:0007669"/>
    <property type="project" value="TreeGrafter"/>
</dbReference>
<keyword evidence="3" id="KW-0677">Repeat</keyword>
<dbReference type="PROSITE" id="PS50184">
    <property type="entry name" value="VWFC_2"/>
    <property type="match status" value="6"/>
</dbReference>
<feature type="domain" description="Antistasin-like" evidence="8">
    <location>
        <begin position="280"/>
        <end position="305"/>
    </location>
</feature>
<dbReference type="InterPro" id="IPR001007">
    <property type="entry name" value="VWF_dom"/>
</dbReference>
<dbReference type="SMART" id="SM00214">
    <property type="entry name" value="VWC"/>
    <property type="match status" value="6"/>
</dbReference>
<dbReference type="PANTHER" id="PTHR46439:SF1">
    <property type="entry name" value="CYSTEINE-RICH MOTOR NEURON 1 PROTEIN"/>
    <property type="match status" value="1"/>
</dbReference>
<dbReference type="GO" id="GO:0004867">
    <property type="term" value="F:serine-type endopeptidase inhibitor activity"/>
    <property type="evidence" value="ECO:0007669"/>
    <property type="project" value="UniProtKB-KW"/>
</dbReference>